<proteinExistence type="predicted"/>
<comment type="caution">
    <text evidence="2">The sequence shown here is derived from an EMBL/GenBank/DDBJ whole genome shotgun (WGS) entry which is preliminary data.</text>
</comment>
<sequence length="228" mass="26178">MRSGDAQLSYVGLLPTKTPWRPPRSLMPEPLVRLRIHPLSQRRQIFMFNPDGKRKIVKMRSDHLLPYHDPDTDPALDSDVAFTFDFYLAFELNPDSDVACTLVFLLAFELDPDSDVAFTLDFYLAFKLDPNSDVPFTLVFCLAFELDPDSDCRMEIRGSETRSPSGIRPREGLRQQPQKERYPDLLYFSLTILTHEGHFAPLESHTVIGTVRPVQAAISFQDRIDEEM</sequence>
<keyword evidence="3" id="KW-1185">Reference proteome</keyword>
<evidence type="ECO:0000256" key="1">
    <source>
        <dbReference type="SAM" id="MobiDB-lite"/>
    </source>
</evidence>
<reference evidence="2 3" key="1">
    <citation type="journal article" date="2019" name="Commun. Biol.">
        <title>The bagworm genome reveals a unique fibroin gene that provides high tensile strength.</title>
        <authorList>
            <person name="Kono N."/>
            <person name="Nakamura H."/>
            <person name="Ohtoshi R."/>
            <person name="Tomita M."/>
            <person name="Numata K."/>
            <person name="Arakawa K."/>
        </authorList>
    </citation>
    <scope>NUCLEOTIDE SEQUENCE [LARGE SCALE GENOMIC DNA]</scope>
</reference>
<organism evidence="2 3">
    <name type="scientific">Eumeta variegata</name>
    <name type="common">Bagworm moth</name>
    <name type="synonym">Eumeta japonica</name>
    <dbReference type="NCBI Taxonomy" id="151549"/>
    <lineage>
        <taxon>Eukaryota</taxon>
        <taxon>Metazoa</taxon>
        <taxon>Ecdysozoa</taxon>
        <taxon>Arthropoda</taxon>
        <taxon>Hexapoda</taxon>
        <taxon>Insecta</taxon>
        <taxon>Pterygota</taxon>
        <taxon>Neoptera</taxon>
        <taxon>Endopterygota</taxon>
        <taxon>Lepidoptera</taxon>
        <taxon>Glossata</taxon>
        <taxon>Ditrysia</taxon>
        <taxon>Tineoidea</taxon>
        <taxon>Psychidae</taxon>
        <taxon>Oiketicinae</taxon>
        <taxon>Eumeta</taxon>
    </lineage>
</organism>
<evidence type="ECO:0000313" key="2">
    <source>
        <dbReference type="EMBL" id="GBP18832.1"/>
    </source>
</evidence>
<name>A0A4C1TXQ7_EUMVA</name>
<feature type="compositionally biased region" description="Basic and acidic residues" evidence="1">
    <location>
        <begin position="168"/>
        <end position="177"/>
    </location>
</feature>
<dbReference type="AlphaFoldDB" id="A0A4C1TXQ7"/>
<feature type="region of interest" description="Disordered" evidence="1">
    <location>
        <begin position="156"/>
        <end position="177"/>
    </location>
</feature>
<evidence type="ECO:0000313" key="3">
    <source>
        <dbReference type="Proteomes" id="UP000299102"/>
    </source>
</evidence>
<dbReference type="EMBL" id="BGZK01000101">
    <property type="protein sequence ID" value="GBP18832.1"/>
    <property type="molecule type" value="Genomic_DNA"/>
</dbReference>
<gene>
    <name evidence="2" type="ORF">EVAR_93260_1</name>
</gene>
<accession>A0A4C1TXQ7</accession>
<dbReference type="Proteomes" id="UP000299102">
    <property type="component" value="Unassembled WGS sequence"/>
</dbReference>
<protein>
    <submittedName>
        <fullName evidence="2">Uncharacterized protein</fullName>
    </submittedName>
</protein>